<dbReference type="PIRSF" id="PIRSF012293">
    <property type="entry name" value="EutA"/>
    <property type="match status" value="1"/>
</dbReference>
<keyword evidence="2" id="KW-1185">Reference proteome</keyword>
<dbReference type="PANTHER" id="PTHR32432:SF13">
    <property type="entry name" value="ETHANOLAMINE AMMONIA-LYASE REACTIVASE EUTA"/>
    <property type="match status" value="1"/>
</dbReference>
<dbReference type="EMBL" id="AP019308">
    <property type="protein sequence ID" value="BBH24640.1"/>
    <property type="molecule type" value="Genomic_DNA"/>
</dbReference>
<evidence type="ECO:0000313" key="2">
    <source>
        <dbReference type="Proteomes" id="UP000275368"/>
    </source>
</evidence>
<dbReference type="SUPFAM" id="SSF53067">
    <property type="entry name" value="Actin-like ATPase domain"/>
    <property type="match status" value="1"/>
</dbReference>
<dbReference type="OrthoDB" id="1542at2"/>
<dbReference type="InterPro" id="IPR043129">
    <property type="entry name" value="ATPase_NBD"/>
</dbReference>
<accession>A0A3G9J0E7</accession>
<dbReference type="Pfam" id="PF06277">
    <property type="entry name" value="EutA"/>
    <property type="match status" value="1"/>
</dbReference>
<dbReference type="InterPro" id="IPR009377">
    <property type="entry name" value="EutA"/>
</dbReference>
<gene>
    <name evidence="1" type="ORF">Back11_59850</name>
</gene>
<dbReference type="AlphaFoldDB" id="A0A3G9J0E7"/>
<dbReference type="InterPro" id="IPR050696">
    <property type="entry name" value="FtsA/MreB"/>
</dbReference>
<protein>
    <submittedName>
        <fullName evidence="1">Ethanolamine utilization protein</fullName>
    </submittedName>
</protein>
<sequence length="494" mass="52992">MEEQWITSVGIDIGTSTTKMIVSRLKLIRTSSAVSIPRYEIVERELVYASPIYSTPLLSDDEIDAERIWDILLREYELAAISPSSLKSGAVIITGETAIKRNARHILHLLAERSGDFVVATAGADLEGLLAGKGAGAENRSREARGAVANIDVGGGTANAAVFLRGRPVGTVTFHVGGRLIQVDSNGIIAAISPSIRPWLDACGFRIRVGQQVSFTLLKEICAEMCRDMLDFMTGFKHPRNDKALSELILGDYGLAVPPIEEWMISGGVGLLMEKAAPANMAEMAVHGDIGPLLAHSLKETLARYPIKLTQPDQTVRATVIGAGMQSTEISGATVHLDASELPIRNLPVYKLPITNATLEHAAVLVEALHEAMKTCAALYGQESSPPFALALTGSLQPTYKSVQELAVKLAESYRIYFPTSGVLVIICENDMALALGQSLQKQVGNSLKLICIDQIKVEHGDYIDLGEPISGTMIPVVIKTLAFNDKTGGAIQA</sequence>
<evidence type="ECO:0000313" key="1">
    <source>
        <dbReference type="EMBL" id="BBH24640.1"/>
    </source>
</evidence>
<reference evidence="1 2" key="1">
    <citation type="submission" date="2018-11" db="EMBL/GenBank/DDBJ databases">
        <title>Complete genome sequence of Paenibacillus baekrokdamisoli strain KCTC 33723.</title>
        <authorList>
            <person name="Kang S.W."/>
            <person name="Lee K.C."/>
            <person name="Kim K.K."/>
            <person name="Kim J.S."/>
            <person name="Kim D.S."/>
            <person name="Ko S.H."/>
            <person name="Yang S.H."/>
            <person name="Lee J.S."/>
        </authorList>
    </citation>
    <scope>NUCLEOTIDE SEQUENCE [LARGE SCALE GENOMIC DNA]</scope>
    <source>
        <strain evidence="1 2">KCTC 33723</strain>
    </source>
</reference>
<organism evidence="1 2">
    <name type="scientific">Paenibacillus baekrokdamisoli</name>
    <dbReference type="NCBI Taxonomy" id="1712516"/>
    <lineage>
        <taxon>Bacteria</taxon>
        <taxon>Bacillati</taxon>
        <taxon>Bacillota</taxon>
        <taxon>Bacilli</taxon>
        <taxon>Bacillales</taxon>
        <taxon>Paenibacillaceae</taxon>
        <taxon>Paenibacillus</taxon>
    </lineage>
</organism>
<name>A0A3G9J0E7_9BACL</name>
<dbReference type="KEGG" id="pbk:Back11_59850"/>
<dbReference type="RefSeq" id="WP_125666793.1">
    <property type="nucleotide sequence ID" value="NZ_JACHXC010000010.1"/>
</dbReference>
<proteinExistence type="predicted"/>
<dbReference type="PANTHER" id="PTHR32432">
    <property type="entry name" value="CELL DIVISION PROTEIN FTSA-RELATED"/>
    <property type="match status" value="1"/>
</dbReference>
<dbReference type="Proteomes" id="UP000275368">
    <property type="component" value="Chromosome"/>
</dbReference>